<keyword evidence="4" id="KW-0804">Transcription</keyword>
<dbReference type="InterPro" id="IPR007627">
    <property type="entry name" value="RNA_pol_sigma70_r2"/>
</dbReference>
<organism evidence="7 8">
    <name type="scientific">Promicromonospora umidemergens</name>
    <dbReference type="NCBI Taxonomy" id="629679"/>
    <lineage>
        <taxon>Bacteria</taxon>
        <taxon>Bacillati</taxon>
        <taxon>Actinomycetota</taxon>
        <taxon>Actinomycetes</taxon>
        <taxon>Micrococcales</taxon>
        <taxon>Promicromonosporaceae</taxon>
        <taxon>Promicromonospora</taxon>
    </lineage>
</organism>
<sequence length="210" mass="22861">MGQGGAMTAAAELVGTDVAPEAGRSDAQLIASSLHEPEDFAAIYGRHARTVHRYAYRRVGAEHAEDVVAETFVAAFRRRASYDLDRPDARPWLLGIATREVAQHRRAEETRYRAMARVGTVLPEDGLADLATTNVAARAAGSALGEALCGLRSGDRDVLLLWAWGDLSYEEIATTLDIKKGTVRSRLHRARKLVRAALPGGLWDEAEDAR</sequence>
<evidence type="ECO:0000259" key="6">
    <source>
        <dbReference type="Pfam" id="PF08281"/>
    </source>
</evidence>
<dbReference type="Gene3D" id="1.10.1740.10">
    <property type="match status" value="1"/>
</dbReference>
<keyword evidence="2" id="KW-0805">Transcription regulation</keyword>
<gene>
    <name evidence="7" type="ORF">GCM10023198_19220</name>
</gene>
<dbReference type="Gene3D" id="1.10.10.10">
    <property type="entry name" value="Winged helix-like DNA-binding domain superfamily/Winged helix DNA-binding domain"/>
    <property type="match status" value="1"/>
</dbReference>
<evidence type="ECO:0000313" key="8">
    <source>
        <dbReference type="Proteomes" id="UP001500843"/>
    </source>
</evidence>
<dbReference type="PANTHER" id="PTHR43133:SF25">
    <property type="entry name" value="RNA POLYMERASE SIGMA FACTOR RFAY-RELATED"/>
    <property type="match status" value="1"/>
</dbReference>
<dbReference type="InterPro" id="IPR013324">
    <property type="entry name" value="RNA_pol_sigma_r3/r4-like"/>
</dbReference>
<evidence type="ECO:0000259" key="5">
    <source>
        <dbReference type="Pfam" id="PF04542"/>
    </source>
</evidence>
<evidence type="ECO:0000256" key="3">
    <source>
        <dbReference type="ARBA" id="ARBA00023082"/>
    </source>
</evidence>
<reference evidence="8" key="1">
    <citation type="journal article" date="2019" name="Int. J. Syst. Evol. Microbiol.">
        <title>The Global Catalogue of Microorganisms (GCM) 10K type strain sequencing project: providing services to taxonomists for standard genome sequencing and annotation.</title>
        <authorList>
            <consortium name="The Broad Institute Genomics Platform"/>
            <consortium name="The Broad Institute Genome Sequencing Center for Infectious Disease"/>
            <person name="Wu L."/>
            <person name="Ma J."/>
        </authorList>
    </citation>
    <scope>NUCLEOTIDE SEQUENCE [LARGE SCALE GENOMIC DNA]</scope>
    <source>
        <strain evidence="8">JCM 17975</strain>
    </source>
</reference>
<protein>
    <submittedName>
        <fullName evidence="7">RNA polymerase sigma factor</fullName>
    </submittedName>
</protein>
<dbReference type="InterPro" id="IPR013325">
    <property type="entry name" value="RNA_pol_sigma_r2"/>
</dbReference>
<dbReference type="CDD" id="cd06171">
    <property type="entry name" value="Sigma70_r4"/>
    <property type="match status" value="1"/>
</dbReference>
<evidence type="ECO:0000256" key="1">
    <source>
        <dbReference type="ARBA" id="ARBA00010641"/>
    </source>
</evidence>
<dbReference type="InterPro" id="IPR036388">
    <property type="entry name" value="WH-like_DNA-bd_sf"/>
</dbReference>
<feature type="domain" description="RNA polymerase sigma-70 region 2" evidence="5">
    <location>
        <begin position="44"/>
        <end position="108"/>
    </location>
</feature>
<comment type="caution">
    <text evidence="7">The sequence shown here is derived from an EMBL/GenBank/DDBJ whole genome shotgun (WGS) entry which is preliminary data.</text>
</comment>
<keyword evidence="8" id="KW-1185">Reference proteome</keyword>
<dbReference type="InterPro" id="IPR014284">
    <property type="entry name" value="RNA_pol_sigma-70_dom"/>
</dbReference>
<feature type="domain" description="RNA polymerase sigma factor 70 region 4 type 2" evidence="6">
    <location>
        <begin position="143"/>
        <end position="192"/>
    </location>
</feature>
<keyword evidence="3" id="KW-0731">Sigma factor</keyword>
<accession>A0ABP8X3Y9</accession>
<dbReference type="EMBL" id="BAABHM010000010">
    <property type="protein sequence ID" value="GAA4698906.1"/>
    <property type="molecule type" value="Genomic_DNA"/>
</dbReference>
<dbReference type="RefSeq" id="WP_253873642.1">
    <property type="nucleotide sequence ID" value="NZ_BAABHM010000010.1"/>
</dbReference>
<dbReference type="NCBIfam" id="TIGR02937">
    <property type="entry name" value="sigma70-ECF"/>
    <property type="match status" value="1"/>
</dbReference>
<proteinExistence type="inferred from homology"/>
<dbReference type="InterPro" id="IPR039425">
    <property type="entry name" value="RNA_pol_sigma-70-like"/>
</dbReference>
<dbReference type="InterPro" id="IPR013249">
    <property type="entry name" value="RNA_pol_sigma70_r4_t2"/>
</dbReference>
<dbReference type="Pfam" id="PF04542">
    <property type="entry name" value="Sigma70_r2"/>
    <property type="match status" value="1"/>
</dbReference>
<dbReference type="SUPFAM" id="SSF88946">
    <property type="entry name" value="Sigma2 domain of RNA polymerase sigma factors"/>
    <property type="match status" value="1"/>
</dbReference>
<evidence type="ECO:0000313" key="7">
    <source>
        <dbReference type="EMBL" id="GAA4698906.1"/>
    </source>
</evidence>
<dbReference type="SUPFAM" id="SSF88659">
    <property type="entry name" value="Sigma3 and sigma4 domains of RNA polymerase sigma factors"/>
    <property type="match status" value="1"/>
</dbReference>
<dbReference type="PANTHER" id="PTHR43133">
    <property type="entry name" value="RNA POLYMERASE ECF-TYPE SIGMA FACTO"/>
    <property type="match status" value="1"/>
</dbReference>
<evidence type="ECO:0000256" key="4">
    <source>
        <dbReference type="ARBA" id="ARBA00023163"/>
    </source>
</evidence>
<dbReference type="Proteomes" id="UP001500843">
    <property type="component" value="Unassembled WGS sequence"/>
</dbReference>
<comment type="similarity">
    <text evidence="1">Belongs to the sigma-70 factor family. ECF subfamily.</text>
</comment>
<dbReference type="Pfam" id="PF08281">
    <property type="entry name" value="Sigma70_r4_2"/>
    <property type="match status" value="1"/>
</dbReference>
<name>A0ABP8X3Y9_9MICO</name>
<evidence type="ECO:0000256" key="2">
    <source>
        <dbReference type="ARBA" id="ARBA00023015"/>
    </source>
</evidence>